<gene>
    <name evidence="2" type="ORF">Back2_12720</name>
</gene>
<evidence type="ECO:0000313" key="3">
    <source>
        <dbReference type="Proteomes" id="UP000271573"/>
    </source>
</evidence>
<dbReference type="OrthoDB" id="3636760at2"/>
<name>A0A3G9ILU4_9ACTN</name>
<protein>
    <recommendedName>
        <fullName evidence="4">PBP domain-containing protein</fullName>
    </recommendedName>
</protein>
<evidence type="ECO:0000313" key="2">
    <source>
        <dbReference type="EMBL" id="BBH16985.1"/>
    </source>
</evidence>
<feature type="signal peptide" evidence="1">
    <location>
        <begin position="1"/>
        <end position="26"/>
    </location>
</feature>
<sequence length="423" mass="41962">MKHSKKFLAGGAAVLASVALATPAFADPVRPYVAAGSDTIQDVWNGLTNDSTAVAPSIASWNATSGGVAYNTIQTKTGGAWFARPNGSGDGLKAVCATWDAAGDPTNKLTLNSTNYTLNTQDVDFGRSSSGPAGTSGTVQYLPFARDAVSIAYNTQAVGAAASGLPASLNLATTDITALYSGVPSADGRVTFTQADGSAEPSGNATADATAKVFLDGLQVVPVLPQTASGTRKFFAGAAGISNSQGANAAYVSDLAGTVFGAGTAGPYEENNGRALTIPGAIIPFSAAQWISQQTAAAPNTLDNSKMAIASVNGSAAVTGSGSSAAQGPLFGSQNAAGAFNTVPVSGVGNFNRDTYDVVPGGFLPTGTPTPKQSALVSILTGGGIGQIFSGAGKTIIKKFGFGVLSYSVGTGSALPGDCPSGY</sequence>
<accession>A0A3G9ILU4</accession>
<feature type="chain" id="PRO_5018184009" description="PBP domain-containing protein" evidence="1">
    <location>
        <begin position="27"/>
        <end position="423"/>
    </location>
</feature>
<dbReference type="EMBL" id="AP019307">
    <property type="protein sequence ID" value="BBH16985.1"/>
    <property type="molecule type" value="Genomic_DNA"/>
</dbReference>
<dbReference type="AlphaFoldDB" id="A0A3G9ILU4"/>
<proteinExistence type="predicted"/>
<reference evidence="2 3" key="1">
    <citation type="submission" date="2018-11" db="EMBL/GenBank/DDBJ databases">
        <title>Complete genome sequence of Nocardioides baekrokdamisoli strain KCTC 39748.</title>
        <authorList>
            <person name="Kang S.W."/>
            <person name="Lee K.C."/>
            <person name="Kim K.K."/>
            <person name="Kim J.S."/>
            <person name="Kim D.S."/>
            <person name="Ko S.H."/>
            <person name="Yang S.H."/>
            <person name="Shin Y.K."/>
            <person name="Lee J.S."/>
        </authorList>
    </citation>
    <scope>NUCLEOTIDE SEQUENCE [LARGE SCALE GENOMIC DNA]</scope>
    <source>
        <strain evidence="2 3">KCTC 39748</strain>
    </source>
</reference>
<dbReference type="Proteomes" id="UP000271573">
    <property type="component" value="Chromosome"/>
</dbReference>
<dbReference type="KEGG" id="nbe:Back2_12720"/>
<keyword evidence="3" id="KW-1185">Reference proteome</keyword>
<evidence type="ECO:0008006" key="4">
    <source>
        <dbReference type="Google" id="ProtNLM"/>
    </source>
</evidence>
<keyword evidence="1" id="KW-0732">Signal</keyword>
<organism evidence="2 3">
    <name type="scientific">Nocardioides baekrokdamisoli</name>
    <dbReference type="NCBI Taxonomy" id="1804624"/>
    <lineage>
        <taxon>Bacteria</taxon>
        <taxon>Bacillati</taxon>
        <taxon>Actinomycetota</taxon>
        <taxon>Actinomycetes</taxon>
        <taxon>Propionibacteriales</taxon>
        <taxon>Nocardioidaceae</taxon>
        <taxon>Nocardioides</taxon>
    </lineage>
</organism>
<evidence type="ECO:0000256" key="1">
    <source>
        <dbReference type="SAM" id="SignalP"/>
    </source>
</evidence>
<dbReference type="RefSeq" id="WP_125567795.1">
    <property type="nucleotide sequence ID" value="NZ_AP019307.1"/>
</dbReference>